<evidence type="ECO:0000259" key="2">
    <source>
        <dbReference type="Pfam" id="PF00583"/>
    </source>
</evidence>
<feature type="compositionally biased region" description="Basic and acidic residues" evidence="1">
    <location>
        <begin position="155"/>
        <end position="166"/>
    </location>
</feature>
<dbReference type="Pfam" id="PF00583">
    <property type="entry name" value="Acetyltransf_1"/>
    <property type="match status" value="1"/>
</dbReference>
<evidence type="ECO:0000313" key="3">
    <source>
        <dbReference type="EMBL" id="MFD1247285.1"/>
    </source>
</evidence>
<accession>A0ABW3VX12</accession>
<feature type="region of interest" description="Disordered" evidence="1">
    <location>
        <begin position="142"/>
        <end position="166"/>
    </location>
</feature>
<dbReference type="EMBL" id="JBHTLX010000008">
    <property type="protein sequence ID" value="MFD1247285.1"/>
    <property type="molecule type" value="Genomic_DNA"/>
</dbReference>
<evidence type="ECO:0000313" key="4">
    <source>
        <dbReference type="Proteomes" id="UP001597229"/>
    </source>
</evidence>
<sequence>MSLRPVRDDQWDVVAWLWQDFRHDLGAVVNGFPYADGRYRHEWLDEYPAPDRCGYLAWQPHPNTGEDAPVAFALVRGLDADARVMQAFFVVPAARRTGLGRAVARAVVDRHPGPWEIPFQRDNLPAAAFWRAVATDAWGGAWTESAEPVPGRPDVPPDHWIRSHRS</sequence>
<dbReference type="InterPro" id="IPR000182">
    <property type="entry name" value="GNAT_dom"/>
</dbReference>
<keyword evidence="4" id="KW-1185">Reference proteome</keyword>
<dbReference type="RefSeq" id="WP_367918396.1">
    <property type="nucleotide sequence ID" value="NZ_BAABAC010000012.1"/>
</dbReference>
<evidence type="ECO:0000256" key="1">
    <source>
        <dbReference type="SAM" id="MobiDB-lite"/>
    </source>
</evidence>
<dbReference type="Proteomes" id="UP001597229">
    <property type="component" value="Unassembled WGS sequence"/>
</dbReference>
<organism evidence="3 4">
    <name type="scientific">Nocardioides ginsengisoli</name>
    <dbReference type="NCBI Taxonomy" id="363868"/>
    <lineage>
        <taxon>Bacteria</taxon>
        <taxon>Bacillati</taxon>
        <taxon>Actinomycetota</taxon>
        <taxon>Actinomycetes</taxon>
        <taxon>Propionibacteriales</taxon>
        <taxon>Nocardioidaceae</taxon>
        <taxon>Nocardioides</taxon>
    </lineage>
</organism>
<dbReference type="CDD" id="cd04301">
    <property type="entry name" value="NAT_SF"/>
    <property type="match status" value="1"/>
</dbReference>
<proteinExistence type="predicted"/>
<dbReference type="InterPro" id="IPR016181">
    <property type="entry name" value="Acyl_CoA_acyltransferase"/>
</dbReference>
<comment type="caution">
    <text evidence="3">The sequence shown here is derived from an EMBL/GenBank/DDBJ whole genome shotgun (WGS) entry which is preliminary data.</text>
</comment>
<dbReference type="Gene3D" id="3.40.630.30">
    <property type="match status" value="1"/>
</dbReference>
<dbReference type="SUPFAM" id="SSF55729">
    <property type="entry name" value="Acyl-CoA N-acyltransferases (Nat)"/>
    <property type="match status" value="1"/>
</dbReference>
<name>A0ABW3VX12_9ACTN</name>
<protein>
    <submittedName>
        <fullName evidence="3">GNAT family N-acetyltransferase</fullName>
    </submittedName>
</protein>
<reference evidence="4" key="1">
    <citation type="journal article" date="2019" name="Int. J. Syst. Evol. Microbiol.">
        <title>The Global Catalogue of Microorganisms (GCM) 10K type strain sequencing project: providing services to taxonomists for standard genome sequencing and annotation.</title>
        <authorList>
            <consortium name="The Broad Institute Genomics Platform"/>
            <consortium name="The Broad Institute Genome Sequencing Center for Infectious Disease"/>
            <person name="Wu L."/>
            <person name="Ma J."/>
        </authorList>
    </citation>
    <scope>NUCLEOTIDE SEQUENCE [LARGE SCALE GENOMIC DNA]</scope>
    <source>
        <strain evidence="4">CCUG 52478</strain>
    </source>
</reference>
<feature type="domain" description="N-acetyltransferase" evidence="2">
    <location>
        <begin position="16"/>
        <end position="131"/>
    </location>
</feature>
<gene>
    <name evidence="3" type="ORF">ACFQ3F_05755</name>
</gene>